<accession>A0A0G1HXL1</accession>
<gene>
    <name evidence="1" type="ORF">UW44_C0009G0034</name>
</gene>
<organism evidence="1 2">
    <name type="scientific">Candidatus Collierbacteria bacterium GW2011_GWB2_44_22</name>
    <dbReference type="NCBI Taxonomy" id="1618387"/>
    <lineage>
        <taxon>Bacteria</taxon>
        <taxon>Candidatus Collieribacteriota</taxon>
    </lineage>
</organism>
<name>A0A0G1HXL1_9BACT</name>
<evidence type="ECO:0000313" key="2">
    <source>
        <dbReference type="Proteomes" id="UP000034006"/>
    </source>
</evidence>
<comment type="caution">
    <text evidence="1">The sequence shown here is derived from an EMBL/GenBank/DDBJ whole genome shotgun (WGS) entry which is preliminary data.</text>
</comment>
<sequence length="173" mass="20297">MRTPNDVDSDARGKESCDTVSRVFKNRPWVIDLRETVQNDSEDEDGYDMFVHVNSSFQKAVRMRGRWKELPVQIKSSYRRIKSFVRKYSKQARFFNVTEKRHQFVLCGMYEEDLILADIVGQIVAHMIGYGMTERDALNCLNSFGDKLAVDAYRRNKEKLLNFWYGSHLIPSK</sequence>
<dbReference type="STRING" id="1618387.UW44_C0009G0034"/>
<dbReference type="AlphaFoldDB" id="A0A0G1HXL1"/>
<dbReference type="EMBL" id="LCIH01000009">
    <property type="protein sequence ID" value="KKT51670.1"/>
    <property type="molecule type" value="Genomic_DNA"/>
</dbReference>
<proteinExistence type="predicted"/>
<reference evidence="1 2" key="1">
    <citation type="journal article" date="2015" name="Nature">
        <title>rRNA introns, odd ribosomes, and small enigmatic genomes across a large radiation of phyla.</title>
        <authorList>
            <person name="Brown C.T."/>
            <person name="Hug L.A."/>
            <person name="Thomas B.C."/>
            <person name="Sharon I."/>
            <person name="Castelle C.J."/>
            <person name="Singh A."/>
            <person name="Wilkins M.J."/>
            <person name="Williams K.H."/>
            <person name="Banfield J.F."/>
        </authorList>
    </citation>
    <scope>NUCLEOTIDE SEQUENCE [LARGE SCALE GENOMIC DNA]</scope>
</reference>
<protein>
    <submittedName>
        <fullName evidence="1">Uncharacterized protein</fullName>
    </submittedName>
</protein>
<dbReference type="Proteomes" id="UP000034006">
    <property type="component" value="Unassembled WGS sequence"/>
</dbReference>
<evidence type="ECO:0000313" key="1">
    <source>
        <dbReference type="EMBL" id="KKT51670.1"/>
    </source>
</evidence>